<organism evidence="2 3">
    <name type="scientific">Yersinia mollaretii</name>
    <dbReference type="NCBI Taxonomy" id="33060"/>
    <lineage>
        <taxon>Bacteria</taxon>
        <taxon>Pseudomonadati</taxon>
        <taxon>Pseudomonadota</taxon>
        <taxon>Gammaproteobacteria</taxon>
        <taxon>Enterobacterales</taxon>
        <taxon>Yersiniaceae</taxon>
        <taxon>Yersinia</taxon>
    </lineage>
</organism>
<dbReference type="Proteomes" id="UP000712947">
    <property type="component" value="Unassembled WGS sequence"/>
</dbReference>
<evidence type="ECO:0000256" key="1">
    <source>
        <dbReference type="SAM" id="SignalP"/>
    </source>
</evidence>
<comment type="caution">
    <text evidence="2">The sequence shown here is derived from an EMBL/GenBank/DDBJ whole genome shotgun (WGS) entry which is preliminary data.</text>
</comment>
<protein>
    <submittedName>
        <fullName evidence="2">DUF3757 domain-containing protein</fullName>
    </submittedName>
</protein>
<dbReference type="InterPro" id="IPR022231">
    <property type="entry name" value="DUF3757"/>
</dbReference>
<proteinExistence type="predicted"/>
<sequence>MKKLIVLAIGASFISFSAASQATEHCPELKKIEEAASGVYRADGVNGEWSGVLQGIVAERTPVQSFKMALAIQENASGPIKLQYCTYGVGPDKTLDMRFITKNEKDFSIQTEGNNWKTEPGPFGLIYNVCEKTSPENCKFTVHQ</sequence>
<dbReference type="AlphaFoldDB" id="A0AA44CIP7"/>
<evidence type="ECO:0000313" key="2">
    <source>
        <dbReference type="EMBL" id="NIL21439.1"/>
    </source>
</evidence>
<accession>A0AA44CIP7</accession>
<dbReference type="EMBL" id="JAASAI010000002">
    <property type="protein sequence ID" value="NIL21439.1"/>
    <property type="molecule type" value="Genomic_DNA"/>
</dbReference>
<gene>
    <name evidence="2" type="ORF">HB991_02735</name>
</gene>
<dbReference type="RefSeq" id="WP_050143231.1">
    <property type="nucleotide sequence ID" value="NZ_CABHYE010000015.1"/>
</dbReference>
<feature type="chain" id="PRO_5041369680" evidence="1">
    <location>
        <begin position="23"/>
        <end position="144"/>
    </location>
</feature>
<name>A0AA44CIP7_YERMO</name>
<evidence type="ECO:0000313" key="3">
    <source>
        <dbReference type="Proteomes" id="UP000712947"/>
    </source>
</evidence>
<dbReference type="Pfam" id="PF12582">
    <property type="entry name" value="DUF3757"/>
    <property type="match status" value="1"/>
</dbReference>
<feature type="signal peptide" evidence="1">
    <location>
        <begin position="1"/>
        <end position="22"/>
    </location>
</feature>
<reference evidence="2" key="1">
    <citation type="submission" date="2020-03" db="EMBL/GenBank/DDBJ databases">
        <authorList>
            <person name="Kislichkina A."/>
            <person name="Dentovskaya S."/>
            <person name="Shaikhutdinov R."/>
            <person name="Ivanov S."/>
            <person name="Sizova A."/>
            <person name="Solomentsev V."/>
            <person name="Bogun A."/>
        </authorList>
    </citation>
    <scope>NUCLEOTIDE SEQUENCE</scope>
    <source>
        <strain evidence="2">SCPM-O-B-7610</strain>
    </source>
</reference>
<keyword evidence="1" id="KW-0732">Signal</keyword>